<dbReference type="InterPro" id="IPR000792">
    <property type="entry name" value="Tscrpt_reg_LuxR_C"/>
</dbReference>
<dbReference type="SUPFAM" id="SSF46894">
    <property type="entry name" value="C-terminal effector domain of the bipartite response regulators"/>
    <property type="match status" value="1"/>
</dbReference>
<evidence type="ECO:0000313" key="8">
    <source>
        <dbReference type="EMBL" id="BBI99690.1"/>
    </source>
</evidence>
<keyword evidence="9" id="KW-1185">Reference proteome</keyword>
<dbReference type="PROSITE" id="PS50110">
    <property type="entry name" value="RESPONSE_REGULATORY"/>
    <property type="match status" value="1"/>
</dbReference>
<evidence type="ECO:0000256" key="1">
    <source>
        <dbReference type="ARBA" id="ARBA00022553"/>
    </source>
</evidence>
<dbReference type="PANTHER" id="PTHR43214">
    <property type="entry name" value="TWO-COMPONENT RESPONSE REGULATOR"/>
    <property type="match status" value="1"/>
</dbReference>
<proteinExistence type="predicted"/>
<evidence type="ECO:0000313" key="9">
    <source>
        <dbReference type="Proteomes" id="UP001319121"/>
    </source>
</evidence>
<dbReference type="PROSITE" id="PS50043">
    <property type="entry name" value="HTH_LUXR_2"/>
    <property type="match status" value="1"/>
</dbReference>
<keyword evidence="3 8" id="KW-0238">DNA-binding</keyword>
<sequence length="227" mass="25375">MSERKTEVMLGDKKRILIVEDHTLLRAGLRALLSQDADIEIVGEADNGRDAVRVIDKYLPDLVLTDISMPGMNGIEAIVDIKRRHPETRVLVLTIHKTEEYIHEALRAGANGYLLKDATHEELRVAIRSVLNGKIYLSPDISAKVINGYLGTDGAPHHASPWDSLTHREREVLKLVAEGRPNKFIADYFCLSVKTVEKHRSNLMKKLDLHNASKLTAYAIEKGLLAS</sequence>
<evidence type="ECO:0000256" key="4">
    <source>
        <dbReference type="ARBA" id="ARBA00023163"/>
    </source>
</evidence>
<dbReference type="SMART" id="SM00421">
    <property type="entry name" value="HTH_LUXR"/>
    <property type="match status" value="1"/>
</dbReference>
<dbReference type="PRINTS" id="PR00038">
    <property type="entry name" value="HTHLUXR"/>
</dbReference>
<feature type="domain" description="HTH luxR-type" evidence="6">
    <location>
        <begin position="158"/>
        <end position="223"/>
    </location>
</feature>
<dbReference type="Gene3D" id="3.40.50.2300">
    <property type="match status" value="1"/>
</dbReference>
<dbReference type="GO" id="GO:0000160">
    <property type="term" value="P:phosphorelay signal transduction system"/>
    <property type="evidence" value="ECO:0007669"/>
    <property type="project" value="InterPro"/>
</dbReference>
<dbReference type="InterPro" id="IPR016032">
    <property type="entry name" value="Sig_transdc_resp-reg_C-effctor"/>
</dbReference>
<keyword evidence="1 5" id="KW-0597">Phosphoprotein</keyword>
<dbReference type="CDD" id="cd06170">
    <property type="entry name" value="LuxR_C_like"/>
    <property type="match status" value="1"/>
</dbReference>
<evidence type="ECO:0000259" key="7">
    <source>
        <dbReference type="PROSITE" id="PS50110"/>
    </source>
</evidence>
<protein>
    <submittedName>
        <fullName evidence="8">DNA-binding response regulator</fullName>
    </submittedName>
</protein>
<dbReference type="SMART" id="SM00448">
    <property type="entry name" value="REC"/>
    <property type="match status" value="1"/>
</dbReference>
<evidence type="ECO:0000256" key="5">
    <source>
        <dbReference type="PROSITE-ProRule" id="PRU00169"/>
    </source>
</evidence>
<dbReference type="Proteomes" id="UP001319121">
    <property type="component" value="Chromosome"/>
</dbReference>
<dbReference type="PROSITE" id="PS00622">
    <property type="entry name" value="HTH_LUXR_1"/>
    <property type="match status" value="1"/>
</dbReference>
<dbReference type="CDD" id="cd17535">
    <property type="entry name" value="REC_NarL-like"/>
    <property type="match status" value="1"/>
</dbReference>
<dbReference type="RefSeq" id="WP_246487356.1">
    <property type="nucleotide sequence ID" value="NZ_AP019536.1"/>
</dbReference>
<dbReference type="GO" id="GO:0006355">
    <property type="term" value="P:regulation of DNA-templated transcription"/>
    <property type="evidence" value="ECO:0007669"/>
    <property type="project" value="InterPro"/>
</dbReference>
<feature type="modified residue" description="4-aspartylphosphate" evidence="5">
    <location>
        <position position="66"/>
    </location>
</feature>
<dbReference type="Pfam" id="PF00072">
    <property type="entry name" value="Response_reg"/>
    <property type="match status" value="1"/>
</dbReference>
<evidence type="ECO:0000256" key="3">
    <source>
        <dbReference type="ARBA" id="ARBA00023125"/>
    </source>
</evidence>
<dbReference type="SUPFAM" id="SSF52172">
    <property type="entry name" value="CheY-like"/>
    <property type="match status" value="1"/>
</dbReference>
<name>A0AAN1T0N3_9PROT</name>
<evidence type="ECO:0000259" key="6">
    <source>
        <dbReference type="PROSITE" id="PS50043"/>
    </source>
</evidence>
<reference evidence="8 9" key="1">
    <citation type="submission" date="2019-03" db="EMBL/GenBank/DDBJ databases">
        <title>Complete genome sequence of Ferrigenium kumadai strain An22, a microaerophilic iron-oxidizing bacterium isolated from a paddy field soil.</title>
        <authorList>
            <person name="Watanabe T."/>
            <person name="Asakawa S."/>
        </authorList>
    </citation>
    <scope>NUCLEOTIDE SEQUENCE [LARGE SCALE GENOMIC DNA]</scope>
    <source>
        <strain evidence="8 9">An22</strain>
    </source>
</reference>
<accession>A0AAN1T0N3</accession>
<feature type="domain" description="Response regulatory" evidence="7">
    <location>
        <begin position="15"/>
        <end position="131"/>
    </location>
</feature>
<gene>
    <name evidence="8" type="ORF">FGKAn22_13830</name>
</gene>
<keyword evidence="4" id="KW-0804">Transcription</keyword>
<dbReference type="KEGG" id="fku:FGKAn22_13830"/>
<keyword evidence="2" id="KW-0805">Transcription regulation</keyword>
<organism evidence="8 9">
    <name type="scientific">Ferrigenium kumadai</name>
    <dbReference type="NCBI Taxonomy" id="1682490"/>
    <lineage>
        <taxon>Bacteria</taxon>
        <taxon>Pseudomonadati</taxon>
        <taxon>Pseudomonadota</taxon>
        <taxon>Betaproteobacteria</taxon>
        <taxon>Nitrosomonadales</taxon>
        <taxon>Gallionellaceae</taxon>
        <taxon>Ferrigenium</taxon>
    </lineage>
</organism>
<dbReference type="EMBL" id="AP019536">
    <property type="protein sequence ID" value="BBI99690.1"/>
    <property type="molecule type" value="Genomic_DNA"/>
</dbReference>
<dbReference type="InterPro" id="IPR039420">
    <property type="entry name" value="WalR-like"/>
</dbReference>
<dbReference type="PANTHER" id="PTHR43214:SF41">
    <property type="entry name" value="NITRATE_NITRITE RESPONSE REGULATOR PROTEIN NARP"/>
    <property type="match status" value="1"/>
</dbReference>
<dbReference type="GO" id="GO:0003677">
    <property type="term" value="F:DNA binding"/>
    <property type="evidence" value="ECO:0007669"/>
    <property type="project" value="UniProtKB-KW"/>
</dbReference>
<dbReference type="InterPro" id="IPR058245">
    <property type="entry name" value="NreC/VraR/RcsB-like_REC"/>
</dbReference>
<dbReference type="InterPro" id="IPR011006">
    <property type="entry name" value="CheY-like_superfamily"/>
</dbReference>
<dbReference type="Pfam" id="PF00196">
    <property type="entry name" value="GerE"/>
    <property type="match status" value="1"/>
</dbReference>
<dbReference type="InterPro" id="IPR001789">
    <property type="entry name" value="Sig_transdc_resp-reg_receiver"/>
</dbReference>
<evidence type="ECO:0000256" key="2">
    <source>
        <dbReference type="ARBA" id="ARBA00023015"/>
    </source>
</evidence>
<dbReference type="AlphaFoldDB" id="A0AAN1T0N3"/>